<dbReference type="AlphaFoldDB" id="A0A8S2U085"/>
<accession>A0A8S2U085</accession>
<evidence type="ECO:0000313" key="3">
    <source>
        <dbReference type="EMBL" id="CAF4313942.1"/>
    </source>
</evidence>
<comment type="caution">
    <text evidence="3">The sequence shown here is derived from an EMBL/GenBank/DDBJ whole genome shotgun (WGS) entry which is preliminary data.</text>
</comment>
<dbReference type="EMBL" id="CAJOBI010038764">
    <property type="protein sequence ID" value="CAF4313942.1"/>
    <property type="molecule type" value="Genomic_DNA"/>
</dbReference>
<sequence>LAPINTKTSQLPSSSIGSGGLDTSTTNTSATIFNRSDLHRPSRGIPLRMDSVRPPRSVAPSYAPNPLTSNDPSNLSSMNNSSDS</sequence>
<feature type="compositionally biased region" description="Polar residues" evidence="1">
    <location>
        <begin position="1"/>
        <end position="34"/>
    </location>
</feature>
<evidence type="ECO:0000256" key="1">
    <source>
        <dbReference type="SAM" id="MobiDB-lite"/>
    </source>
</evidence>
<evidence type="ECO:0000313" key="2">
    <source>
        <dbReference type="EMBL" id="CAF4312323.1"/>
    </source>
</evidence>
<organism evidence="3 4">
    <name type="scientific">Rotaria magnacalcarata</name>
    <dbReference type="NCBI Taxonomy" id="392030"/>
    <lineage>
        <taxon>Eukaryota</taxon>
        <taxon>Metazoa</taxon>
        <taxon>Spiralia</taxon>
        <taxon>Gnathifera</taxon>
        <taxon>Rotifera</taxon>
        <taxon>Eurotatoria</taxon>
        <taxon>Bdelloidea</taxon>
        <taxon>Philodinida</taxon>
        <taxon>Philodinidae</taxon>
        <taxon>Rotaria</taxon>
    </lineage>
</organism>
<gene>
    <name evidence="2" type="ORF">SMN809_LOCUS26596</name>
    <name evidence="3" type="ORF">SMN809_LOCUS26657</name>
</gene>
<proteinExistence type="predicted"/>
<feature type="non-terminal residue" evidence="3">
    <location>
        <position position="84"/>
    </location>
</feature>
<evidence type="ECO:0000313" key="4">
    <source>
        <dbReference type="Proteomes" id="UP000676336"/>
    </source>
</evidence>
<feature type="compositionally biased region" description="Low complexity" evidence="1">
    <location>
        <begin position="69"/>
        <end position="84"/>
    </location>
</feature>
<feature type="region of interest" description="Disordered" evidence="1">
    <location>
        <begin position="1"/>
        <end position="84"/>
    </location>
</feature>
<name>A0A8S2U085_9BILA</name>
<reference evidence="3" key="1">
    <citation type="submission" date="2021-02" db="EMBL/GenBank/DDBJ databases">
        <authorList>
            <person name="Nowell W R."/>
        </authorList>
    </citation>
    <scope>NUCLEOTIDE SEQUENCE</scope>
</reference>
<dbReference type="Proteomes" id="UP000676336">
    <property type="component" value="Unassembled WGS sequence"/>
</dbReference>
<dbReference type="EMBL" id="CAJOBI010038509">
    <property type="protein sequence ID" value="CAF4312323.1"/>
    <property type="molecule type" value="Genomic_DNA"/>
</dbReference>
<protein>
    <submittedName>
        <fullName evidence="3">Uncharacterized protein</fullName>
    </submittedName>
</protein>